<feature type="compositionally biased region" description="Polar residues" evidence="2">
    <location>
        <begin position="902"/>
        <end position="911"/>
    </location>
</feature>
<evidence type="ECO:0000313" key="4">
    <source>
        <dbReference type="Proteomes" id="UP000218231"/>
    </source>
</evidence>
<organism evidence="3 4">
    <name type="scientific">Diploscapter pachys</name>
    <dbReference type="NCBI Taxonomy" id="2018661"/>
    <lineage>
        <taxon>Eukaryota</taxon>
        <taxon>Metazoa</taxon>
        <taxon>Ecdysozoa</taxon>
        <taxon>Nematoda</taxon>
        <taxon>Chromadorea</taxon>
        <taxon>Rhabditida</taxon>
        <taxon>Rhabditina</taxon>
        <taxon>Rhabditomorpha</taxon>
        <taxon>Rhabditoidea</taxon>
        <taxon>Rhabditidae</taxon>
        <taxon>Diploscapter</taxon>
    </lineage>
</organism>
<feature type="region of interest" description="Disordered" evidence="2">
    <location>
        <begin position="787"/>
        <end position="1079"/>
    </location>
</feature>
<evidence type="ECO:0000256" key="1">
    <source>
        <dbReference type="SAM" id="Coils"/>
    </source>
</evidence>
<comment type="caution">
    <text evidence="3">The sequence shown here is derived from an EMBL/GenBank/DDBJ whole genome shotgun (WGS) entry which is preliminary data.</text>
</comment>
<dbReference type="Proteomes" id="UP000218231">
    <property type="component" value="Unassembled WGS sequence"/>
</dbReference>
<feature type="compositionally biased region" description="Basic and acidic residues" evidence="2">
    <location>
        <begin position="795"/>
        <end position="814"/>
    </location>
</feature>
<evidence type="ECO:0000256" key="2">
    <source>
        <dbReference type="SAM" id="MobiDB-lite"/>
    </source>
</evidence>
<keyword evidence="4" id="KW-1185">Reference proteome</keyword>
<feature type="region of interest" description="Disordered" evidence="2">
    <location>
        <begin position="1"/>
        <end position="39"/>
    </location>
</feature>
<gene>
    <name evidence="3" type="ORF">WR25_21623</name>
</gene>
<feature type="region of interest" description="Disordered" evidence="2">
    <location>
        <begin position="591"/>
        <end position="755"/>
    </location>
</feature>
<feature type="compositionally biased region" description="Polar residues" evidence="2">
    <location>
        <begin position="694"/>
        <end position="711"/>
    </location>
</feature>
<feature type="compositionally biased region" description="Basic and acidic residues" evidence="2">
    <location>
        <begin position="991"/>
        <end position="1003"/>
    </location>
</feature>
<accession>A0A2A2LXL6</accession>
<feature type="compositionally biased region" description="Polar residues" evidence="2">
    <location>
        <begin position="665"/>
        <end position="677"/>
    </location>
</feature>
<feature type="coiled-coil region" evidence="1">
    <location>
        <begin position="534"/>
        <end position="561"/>
    </location>
</feature>
<feature type="compositionally biased region" description="Polar residues" evidence="2">
    <location>
        <begin position="1056"/>
        <end position="1066"/>
    </location>
</feature>
<feature type="compositionally biased region" description="Pro residues" evidence="2">
    <location>
        <begin position="601"/>
        <end position="616"/>
    </location>
</feature>
<feature type="compositionally biased region" description="Polar residues" evidence="2">
    <location>
        <begin position="23"/>
        <end position="38"/>
    </location>
</feature>
<sequence length="1089" mass="123057">MEAEEPGEDGQEEEAAESTSASKMMQFQDDTAPSTSNDVDFEEEAKCPYCHTVKDPSFGHYRSGSSGLKKGAVIWRYRCSMRQCTQFFGPLYRYNSKENSFDIIAEDDPKMEVEETNQAAEDDENDTMNEGEKEDMKLVDIEIVDGENAEETNEQAEGEETEAETTNEVVEENDTAQEAFGLEVEVEKEQIEIKPRKSLRCTTNRKKTGVYASANQEKKNHNHTKNGVPKKKLRKGYVWESIPSKSDEQKPKTEPVAVKTEPTSTAKKLLKRKHEQTEPVQSQLPKAPKTVEREREKTRMAMKSSGTQTGDADHVASASLQELIQMEASLTCGTTQSGTDNVDMDASNSVKIPGHITRRMLIGKMIVAKQNTKIASLEEENARFREMVCRFREAFFEIKNSHVEAMRHLKDDVIFLKREFQFHHDEMVAECKRSLNATKKEKEDIRRKCEVVQQQNDSLKSLLEIREERVDMERKRADELARQILLKERDQHLAEAERDEANGKLADSLFLANNVKCAHCVNSTKMKEILTLQVKEKTIQVQQAMNDRNDMRRKLENSEKISQILHKDRAKFEYEAKTWKSSYDKLRSMLAEKQSSADPQPFVPPSADPTPQPLPSTPTSISTPSIDTPNQQPSANGNENSSATPQPNAAAGTVTDDSPPEDGEISNSPMTVVSSKSRSPEYKLPPPPKPPTVKNGQEKWSSATCASSLPSGSKPLNPPLPHINQPNKSPYANSHVPVHKASPSSSQFVSNRNDFPHGNLMVHKFSSKQQKKLAKFEKKRMKELERAYLSSQTDEGDRDKTFREAERKREEHIQPHAKKFTRLPPKPMAGTAKSAPGPSLAMPRIPRKSETEARKREEETKRAEEEKRKIEEEKRWKAEEEANKKIEVADWKEQMTKHKGIMNNSSKQPPTYNGPVWNKESAKRPGPTPSKDRGREGRETMHRHSPPSTSKSIPAFDLANSSPLPWHVNSSPSPIEPRPQPQMPFNAWTAREAREESWSRPRDSTGWTNTDSWTPELPSWGNWGARPMNGPGPGPGPVPSFMQPGMPGPPIYGHPHSQSSMFNHPTMSPHSLPPQLPPRPIVRRNFWDL</sequence>
<feature type="compositionally biased region" description="Basic residues" evidence="2">
    <location>
        <begin position="220"/>
        <end position="235"/>
    </location>
</feature>
<feature type="region of interest" description="Disordered" evidence="2">
    <location>
        <begin position="204"/>
        <end position="294"/>
    </location>
</feature>
<feature type="compositionally biased region" description="Basic and acidic residues" evidence="2">
    <location>
        <begin position="847"/>
        <end position="896"/>
    </location>
</feature>
<feature type="compositionally biased region" description="Acidic residues" evidence="2">
    <location>
        <begin position="1"/>
        <end position="16"/>
    </location>
</feature>
<feature type="compositionally biased region" description="Polar residues" evidence="2">
    <location>
        <begin position="959"/>
        <end position="973"/>
    </location>
</feature>
<dbReference type="EMBL" id="LIAE01006345">
    <property type="protein sequence ID" value="PAV90923.1"/>
    <property type="molecule type" value="Genomic_DNA"/>
</dbReference>
<evidence type="ECO:0000313" key="3">
    <source>
        <dbReference type="EMBL" id="PAV90923.1"/>
    </source>
</evidence>
<protein>
    <submittedName>
        <fullName evidence="3">Uncharacterized protein</fullName>
    </submittedName>
</protein>
<dbReference type="AlphaFoldDB" id="A0A2A2LXL6"/>
<feature type="compositionally biased region" description="Polar residues" evidence="2">
    <location>
        <begin position="630"/>
        <end position="647"/>
    </location>
</feature>
<feature type="region of interest" description="Disordered" evidence="2">
    <location>
        <begin position="147"/>
        <end position="172"/>
    </location>
</feature>
<proteinExistence type="predicted"/>
<reference evidence="3 4" key="1">
    <citation type="journal article" date="2017" name="Curr. Biol.">
        <title>Genome architecture and evolution of a unichromosomal asexual nematode.</title>
        <authorList>
            <person name="Fradin H."/>
            <person name="Zegar C."/>
            <person name="Gutwein M."/>
            <person name="Lucas J."/>
            <person name="Kovtun M."/>
            <person name="Corcoran D."/>
            <person name="Baugh L.R."/>
            <person name="Kiontke K."/>
            <person name="Gunsalus K."/>
            <person name="Fitch D.H."/>
            <person name="Piano F."/>
        </authorList>
    </citation>
    <scope>NUCLEOTIDE SEQUENCE [LARGE SCALE GENOMIC DNA]</scope>
    <source>
        <strain evidence="3">PF1309</strain>
    </source>
</reference>
<name>A0A2A2LXL6_9BILA</name>
<feature type="compositionally biased region" description="Polar residues" evidence="2">
    <location>
        <begin position="742"/>
        <end position="753"/>
    </location>
</feature>
<feature type="compositionally biased region" description="Low complexity" evidence="2">
    <location>
        <begin position="617"/>
        <end position="629"/>
    </location>
</feature>
<feature type="coiled-coil region" evidence="1">
    <location>
        <begin position="428"/>
        <end position="483"/>
    </location>
</feature>
<feature type="compositionally biased region" description="Basic and acidic residues" evidence="2">
    <location>
        <begin position="930"/>
        <end position="942"/>
    </location>
</feature>
<dbReference type="OrthoDB" id="5856533at2759"/>
<keyword evidence="1" id="KW-0175">Coiled coil</keyword>